<dbReference type="GO" id="GO:0008270">
    <property type="term" value="F:zinc ion binding"/>
    <property type="evidence" value="ECO:0007669"/>
    <property type="project" value="UniProtKB-KW"/>
</dbReference>
<dbReference type="InterPro" id="IPR013083">
    <property type="entry name" value="Znf_RING/FYVE/PHD"/>
</dbReference>
<accession>A0A553MW96</accession>
<protein>
    <recommendedName>
        <fullName evidence="6">RING-type domain-containing protein</fullName>
    </recommendedName>
</protein>
<feature type="domain" description="RING-type" evidence="6">
    <location>
        <begin position="138"/>
        <end position="178"/>
    </location>
</feature>
<keyword evidence="2 4" id="KW-0863">Zinc-finger</keyword>
<feature type="compositionally biased region" description="Basic and acidic residues" evidence="5">
    <location>
        <begin position="393"/>
        <end position="409"/>
    </location>
</feature>
<evidence type="ECO:0000256" key="1">
    <source>
        <dbReference type="ARBA" id="ARBA00022723"/>
    </source>
</evidence>
<dbReference type="InterPro" id="IPR001841">
    <property type="entry name" value="Znf_RING"/>
</dbReference>
<evidence type="ECO:0000256" key="5">
    <source>
        <dbReference type="SAM" id="MobiDB-lite"/>
    </source>
</evidence>
<evidence type="ECO:0000259" key="6">
    <source>
        <dbReference type="PROSITE" id="PS50089"/>
    </source>
</evidence>
<name>A0A553MW96_9TELE</name>
<evidence type="ECO:0000313" key="7">
    <source>
        <dbReference type="EMBL" id="TRY57456.1"/>
    </source>
</evidence>
<dbReference type="OrthoDB" id="654191at2759"/>
<keyword evidence="8" id="KW-1185">Reference proteome</keyword>
<keyword evidence="1" id="KW-0479">Metal-binding</keyword>
<dbReference type="InterPro" id="IPR051051">
    <property type="entry name" value="E3_ubiq-ligase_TRIM/RNF"/>
</dbReference>
<feature type="region of interest" description="Disordered" evidence="5">
    <location>
        <begin position="393"/>
        <end position="425"/>
    </location>
</feature>
<dbReference type="STRING" id="623744.A0A553MW96"/>
<dbReference type="Pfam" id="PF13445">
    <property type="entry name" value="zf-RING_UBOX"/>
    <property type="match status" value="2"/>
</dbReference>
<reference evidence="7 8" key="1">
    <citation type="journal article" date="2019" name="Sci. Data">
        <title>Hybrid genome assembly and annotation of Danionella translucida.</title>
        <authorList>
            <person name="Kadobianskyi M."/>
            <person name="Schulze L."/>
            <person name="Schuelke M."/>
            <person name="Judkewitz B."/>
        </authorList>
    </citation>
    <scope>NUCLEOTIDE SEQUENCE [LARGE SCALE GENOMIC DNA]</scope>
    <source>
        <strain evidence="7 8">Bolton</strain>
    </source>
</reference>
<dbReference type="SUPFAM" id="SSF57850">
    <property type="entry name" value="RING/U-box"/>
    <property type="match status" value="2"/>
</dbReference>
<dbReference type="Gene3D" id="3.30.40.10">
    <property type="entry name" value="Zinc/RING finger domain, C3HC4 (zinc finger)"/>
    <property type="match status" value="2"/>
</dbReference>
<dbReference type="PANTHER" id="PTHR25465">
    <property type="entry name" value="B-BOX DOMAIN CONTAINING"/>
    <property type="match status" value="1"/>
</dbReference>
<evidence type="ECO:0000256" key="3">
    <source>
        <dbReference type="ARBA" id="ARBA00022833"/>
    </source>
</evidence>
<dbReference type="PROSITE" id="PS50089">
    <property type="entry name" value="ZF_RING_2"/>
    <property type="match status" value="2"/>
</dbReference>
<sequence length="425" mass="48388">SGIVTYEVMISALTHEMNDQEMDMNSQLQPKCRRERRNSIHLPPHFALNTKHMLECPVCLDGLMDPVTTPCGHNFCKSCLKECWDRSQDYRCPLCKDSFGKIPEVKTNTVLREIVLIFERKLAEPLSINGPLSQELECSICLDVFAEPVTSPCGHSFCKSCLEICWRSSLICSCPFCKETFQTRPDLKCNITLKEFVQLLQENTGYKREPAMADFLKAVGERTNENLSLTDSVCCAHTGNPKPSVNHVKIPCGDSLCKPFLKESWEPSHESRPQFSGANLAEVLMNYSSNHEADERDVGIRKVMMIDPEEHINTSVIFKRALELIGGDGHISNHQIYQIITAETKSRKKQVNKLVQKIEDTNKYQINFSETKTSKKSKVEDKSNAELRTKLLHGKLKEHFTENKSEHCQKGKKMKPSSRELQQSF</sequence>
<keyword evidence="3" id="KW-0862">Zinc</keyword>
<dbReference type="PROSITE" id="PS00518">
    <property type="entry name" value="ZF_RING_1"/>
    <property type="match status" value="2"/>
</dbReference>
<dbReference type="Proteomes" id="UP000316079">
    <property type="component" value="Unassembled WGS sequence"/>
</dbReference>
<evidence type="ECO:0000256" key="4">
    <source>
        <dbReference type="PROSITE-ProRule" id="PRU00175"/>
    </source>
</evidence>
<dbReference type="InterPro" id="IPR017907">
    <property type="entry name" value="Znf_RING_CS"/>
</dbReference>
<comment type="caution">
    <text evidence="7">The sequence shown here is derived from an EMBL/GenBank/DDBJ whole genome shotgun (WGS) entry which is preliminary data.</text>
</comment>
<dbReference type="PANTHER" id="PTHR25465:SF32">
    <property type="entry name" value="BLOODTHIRSTY-RELATED GENE FAMILY, MEMBER 16 ISOFORM X1-RELATED"/>
    <property type="match status" value="1"/>
</dbReference>
<dbReference type="SMART" id="SM00184">
    <property type="entry name" value="RING"/>
    <property type="match status" value="2"/>
</dbReference>
<dbReference type="EMBL" id="SRMA01027236">
    <property type="protein sequence ID" value="TRY57456.1"/>
    <property type="molecule type" value="Genomic_DNA"/>
</dbReference>
<proteinExistence type="predicted"/>
<organism evidence="7 8">
    <name type="scientific">Danionella cerebrum</name>
    <dbReference type="NCBI Taxonomy" id="2873325"/>
    <lineage>
        <taxon>Eukaryota</taxon>
        <taxon>Metazoa</taxon>
        <taxon>Chordata</taxon>
        <taxon>Craniata</taxon>
        <taxon>Vertebrata</taxon>
        <taxon>Euteleostomi</taxon>
        <taxon>Actinopterygii</taxon>
        <taxon>Neopterygii</taxon>
        <taxon>Teleostei</taxon>
        <taxon>Ostariophysi</taxon>
        <taxon>Cypriniformes</taxon>
        <taxon>Danionidae</taxon>
        <taxon>Danioninae</taxon>
        <taxon>Danionella</taxon>
    </lineage>
</organism>
<dbReference type="AlphaFoldDB" id="A0A553MW96"/>
<feature type="non-terminal residue" evidence="7">
    <location>
        <position position="1"/>
    </location>
</feature>
<evidence type="ECO:0000313" key="8">
    <source>
        <dbReference type="Proteomes" id="UP000316079"/>
    </source>
</evidence>
<evidence type="ECO:0000256" key="2">
    <source>
        <dbReference type="ARBA" id="ARBA00022771"/>
    </source>
</evidence>
<dbReference type="InterPro" id="IPR027370">
    <property type="entry name" value="Znf-RING_euk"/>
</dbReference>
<feature type="domain" description="RING-type" evidence="6">
    <location>
        <begin position="56"/>
        <end position="96"/>
    </location>
</feature>
<gene>
    <name evidence="7" type="ORF">DNTS_014210</name>
</gene>